<evidence type="ECO:0000256" key="4">
    <source>
        <dbReference type="ARBA" id="ARBA00023002"/>
    </source>
</evidence>
<dbReference type="InterPro" id="IPR001557">
    <property type="entry name" value="L-lactate/malate_DH"/>
</dbReference>
<dbReference type="InterPro" id="IPR001236">
    <property type="entry name" value="Lactate/malate_DH_N"/>
</dbReference>
<comment type="activity regulation">
    <text evidence="7">Allosterically activated by fructose 1,6-bisphosphate (FBP).</text>
</comment>
<feature type="binding site" evidence="7">
    <location>
        <position position="41"/>
    </location>
    <ligand>
        <name>NAD(+)</name>
        <dbReference type="ChEBI" id="CHEBI:57540"/>
    </ligand>
</feature>
<keyword evidence="7" id="KW-0963">Cytoplasm</keyword>
<gene>
    <name evidence="7" type="primary">ldh</name>
    <name evidence="12" type="ORF">H6X83_08990</name>
</gene>
<feature type="binding site" evidence="7">
    <location>
        <position position="154"/>
    </location>
    <ligand>
        <name>beta-D-fructose 1,6-bisphosphate</name>
        <dbReference type="ChEBI" id="CHEBI:32966"/>
        <note>allosteric activator</note>
    </ligand>
</feature>
<comment type="catalytic activity">
    <reaction evidence="6 7">
        <text>(S)-lactate + NAD(+) = pyruvate + NADH + H(+)</text>
        <dbReference type="Rhea" id="RHEA:23444"/>
        <dbReference type="ChEBI" id="CHEBI:15361"/>
        <dbReference type="ChEBI" id="CHEBI:15378"/>
        <dbReference type="ChEBI" id="CHEBI:16651"/>
        <dbReference type="ChEBI" id="CHEBI:57540"/>
        <dbReference type="ChEBI" id="CHEBI:57945"/>
        <dbReference type="EC" id="1.1.1.27"/>
    </reaction>
</comment>
<evidence type="ECO:0000256" key="3">
    <source>
        <dbReference type="ARBA" id="ARBA00012967"/>
    </source>
</evidence>
<feature type="binding site" evidence="7">
    <location>
        <position position="83"/>
    </location>
    <ligand>
        <name>substrate</name>
    </ligand>
</feature>
<evidence type="ECO:0000259" key="11">
    <source>
        <dbReference type="Pfam" id="PF02866"/>
    </source>
</evidence>
<feature type="binding site" evidence="9">
    <location>
        <position position="96"/>
    </location>
    <ligand>
        <name>NAD(+)</name>
        <dbReference type="ChEBI" id="CHEBI:57540"/>
    </ligand>
</feature>
<feature type="domain" description="Lactate/malate dehydrogenase N-terminal" evidence="10">
    <location>
        <begin position="6"/>
        <end position="143"/>
    </location>
</feature>
<feature type="binding site" evidence="7">
    <location>
        <position position="15"/>
    </location>
    <ligand>
        <name>NAD(+)</name>
        <dbReference type="ChEBI" id="CHEBI:57540"/>
    </ligand>
</feature>
<keyword evidence="7" id="KW-0021">Allosteric enzyme</keyword>
<comment type="subcellular location">
    <subcellularLocation>
        <location evidence="7">Cytoplasm</location>
    </subcellularLocation>
</comment>
<dbReference type="HAMAP" id="MF_00488">
    <property type="entry name" value="Lactate_dehydrog"/>
    <property type="match status" value="1"/>
</dbReference>
<dbReference type="Proteomes" id="UP000516046">
    <property type="component" value="Chromosome"/>
</dbReference>
<dbReference type="Pfam" id="PF00056">
    <property type="entry name" value="Ldh_1_N"/>
    <property type="match status" value="1"/>
</dbReference>
<feature type="modified residue" description="Phosphotyrosine" evidence="7">
    <location>
        <position position="222"/>
    </location>
</feature>
<feature type="binding site" evidence="7">
    <location>
        <begin position="121"/>
        <end position="124"/>
    </location>
    <ligand>
        <name>substrate</name>
    </ligand>
</feature>
<dbReference type="KEGG" id="caml:H6X83_08990"/>
<keyword evidence="7" id="KW-0597">Phosphoprotein</keyword>
<evidence type="ECO:0000256" key="6">
    <source>
        <dbReference type="ARBA" id="ARBA00049258"/>
    </source>
</evidence>
<name>A0A7G9WEH9_9FIRM</name>
<dbReference type="GO" id="GO:0004459">
    <property type="term" value="F:L-lactate dehydrogenase (NAD+) activity"/>
    <property type="evidence" value="ECO:0007669"/>
    <property type="project" value="UniProtKB-UniRule"/>
</dbReference>
<feature type="domain" description="Lactate/malate dehydrogenase C-terminal" evidence="11">
    <location>
        <begin position="146"/>
        <end position="311"/>
    </location>
</feature>
<keyword evidence="4 7" id="KW-0560">Oxidoreductase</keyword>
<feature type="binding site" evidence="9">
    <location>
        <begin position="11"/>
        <end position="16"/>
    </location>
    <ligand>
        <name>NAD(+)</name>
        <dbReference type="ChEBI" id="CHEBI:57540"/>
    </ligand>
</feature>
<comment type="function">
    <text evidence="7">Catalyzes the conversion of lactate to pyruvate.</text>
</comment>
<evidence type="ECO:0000313" key="13">
    <source>
        <dbReference type="Proteomes" id="UP000516046"/>
    </source>
</evidence>
<organism evidence="12 13">
    <name type="scientific">Caproicibacterium amylolyticum</name>
    <dbReference type="NCBI Taxonomy" id="2766537"/>
    <lineage>
        <taxon>Bacteria</taxon>
        <taxon>Bacillati</taxon>
        <taxon>Bacillota</taxon>
        <taxon>Clostridia</taxon>
        <taxon>Eubacteriales</taxon>
        <taxon>Oscillospiraceae</taxon>
        <taxon>Caproicibacterium</taxon>
    </lineage>
</organism>
<dbReference type="UniPathway" id="UPA00554">
    <property type="reaction ID" value="UER00611"/>
</dbReference>
<dbReference type="SUPFAM" id="SSF51735">
    <property type="entry name" value="NAD(P)-binding Rossmann-fold domains"/>
    <property type="match status" value="1"/>
</dbReference>
<dbReference type="PANTHER" id="PTHR43128:SF16">
    <property type="entry name" value="L-LACTATE DEHYDROGENASE"/>
    <property type="match status" value="1"/>
</dbReference>
<evidence type="ECO:0000256" key="8">
    <source>
        <dbReference type="PIRSR" id="PIRSR000102-1"/>
    </source>
</evidence>
<evidence type="ECO:0000256" key="9">
    <source>
        <dbReference type="PIRSR" id="PIRSR000102-3"/>
    </source>
</evidence>
<feature type="binding site" evidence="7">
    <location>
        <position position="169"/>
    </location>
    <ligand>
        <name>beta-D-fructose 1,6-bisphosphate</name>
        <dbReference type="ChEBI" id="CHEBI:32966"/>
        <note>allosteric activator</note>
    </ligand>
</feature>
<dbReference type="InterPro" id="IPR018177">
    <property type="entry name" value="L-lactate_DH_AS"/>
</dbReference>
<keyword evidence="5 7" id="KW-0520">NAD</keyword>
<dbReference type="InterPro" id="IPR015955">
    <property type="entry name" value="Lactate_DH/Glyco_Ohase_4_C"/>
</dbReference>
<comment type="caution">
    <text evidence="7">Lacks conserved residue(s) required for the propagation of feature annotation.</text>
</comment>
<feature type="binding site" evidence="7">
    <location>
        <begin position="80"/>
        <end position="81"/>
    </location>
    <ligand>
        <name>NAD(+)</name>
        <dbReference type="ChEBI" id="CHEBI:57540"/>
    </ligand>
</feature>
<comment type="subunit">
    <text evidence="7">Homotetramer.</text>
</comment>
<dbReference type="PANTHER" id="PTHR43128">
    <property type="entry name" value="L-2-HYDROXYCARBOXYLATE DEHYDROGENASE (NAD(P)(+))"/>
    <property type="match status" value="1"/>
</dbReference>
<dbReference type="GO" id="GO:0005737">
    <property type="term" value="C:cytoplasm"/>
    <property type="evidence" value="ECO:0007669"/>
    <property type="project" value="UniProtKB-SubCell"/>
</dbReference>
<dbReference type="EMBL" id="CP060696">
    <property type="protein sequence ID" value="QNO17091.1"/>
    <property type="molecule type" value="Genomic_DNA"/>
</dbReference>
<evidence type="ECO:0000256" key="5">
    <source>
        <dbReference type="ARBA" id="ARBA00023027"/>
    </source>
</evidence>
<feature type="binding site" evidence="7">
    <location>
        <position position="66"/>
    </location>
    <ligand>
        <name>NAD(+)</name>
        <dbReference type="ChEBI" id="CHEBI:57540"/>
    </ligand>
</feature>
<evidence type="ECO:0000256" key="1">
    <source>
        <dbReference type="ARBA" id="ARBA00004843"/>
    </source>
</evidence>
<feature type="binding site" evidence="7">
    <location>
        <position position="231"/>
    </location>
    <ligand>
        <name>substrate</name>
    </ligand>
</feature>
<dbReference type="InterPro" id="IPR011304">
    <property type="entry name" value="L-lactate_DH"/>
</dbReference>
<dbReference type="NCBIfam" id="TIGR01771">
    <property type="entry name" value="L-LDH-NAD"/>
    <property type="match status" value="1"/>
</dbReference>
<dbReference type="InterPro" id="IPR022383">
    <property type="entry name" value="Lactate/malate_DH_C"/>
</dbReference>
<evidence type="ECO:0000259" key="10">
    <source>
        <dbReference type="Pfam" id="PF00056"/>
    </source>
</evidence>
<comment type="pathway">
    <text evidence="1 7">Fermentation; pyruvate fermentation to lactate; (S)-lactate from pyruvate: step 1/1.</text>
</comment>
<dbReference type="GO" id="GO:0006096">
    <property type="term" value="P:glycolytic process"/>
    <property type="evidence" value="ECO:0007669"/>
    <property type="project" value="UniProtKB-UniRule"/>
</dbReference>
<dbReference type="EC" id="1.1.1.27" evidence="3 7"/>
<dbReference type="NCBIfam" id="NF004863">
    <property type="entry name" value="PRK06223.1"/>
    <property type="match status" value="1"/>
</dbReference>
<sequence length="314" mass="34355">MVNMQKCAMIGCGFVGASSAFSLVESGLFTDLVLIDANHDKAEGEAMDLSHGLAFTQPMEIIAGDYADLKDCGIIIISAGAGQKPGETRMDLVHKNVAIFKQIIPQIVKYNQEAILLVVANPVDILTWVTWKLSGFPAERVIGSGTVLDTARLKYLLGRHLDVDPRSVHAFIVGEHGDSELAVWSSANVSGVPLTEFCELRGYEEHGRNRQLLYEEVKNSAYRIIEKKGATYYGIALSVRRICECIVRDEHSILSVSSLIQGHFGLTDLCMGVPTILGSKGVERVLDIGLNQEEQAELERSATALKQVLQEIQL</sequence>
<dbReference type="AlphaFoldDB" id="A0A7G9WEH9"/>
<evidence type="ECO:0000256" key="7">
    <source>
        <dbReference type="HAMAP-Rule" id="MF_00488"/>
    </source>
</evidence>
<feature type="binding site" evidence="7">
    <location>
        <position position="89"/>
    </location>
    <ligand>
        <name>substrate</name>
    </ligand>
</feature>
<dbReference type="NCBIfam" id="NF000824">
    <property type="entry name" value="PRK00066.1"/>
    <property type="match status" value="1"/>
</dbReference>
<keyword evidence="13" id="KW-1185">Reference proteome</keyword>
<dbReference type="PROSITE" id="PS00064">
    <property type="entry name" value="L_LDH"/>
    <property type="match status" value="1"/>
</dbReference>
<feature type="active site" description="Proton acceptor" evidence="7 8">
    <location>
        <position position="176"/>
    </location>
</feature>
<feature type="binding site" evidence="7">
    <location>
        <position position="144"/>
    </location>
    <ligand>
        <name>NAD(+)</name>
        <dbReference type="ChEBI" id="CHEBI:57540"/>
    </ligand>
</feature>
<dbReference type="GO" id="GO:0006089">
    <property type="term" value="P:lactate metabolic process"/>
    <property type="evidence" value="ECO:0007669"/>
    <property type="project" value="TreeGrafter"/>
</dbReference>
<dbReference type="RefSeq" id="WP_212506159.1">
    <property type="nucleotide sequence ID" value="NZ_CP060696.1"/>
</dbReference>
<reference evidence="12 13" key="1">
    <citation type="submission" date="2020-08" db="EMBL/GenBank/DDBJ databases">
        <authorList>
            <person name="Ren C."/>
            <person name="Gu Y."/>
            <person name="Xu Y."/>
        </authorList>
    </citation>
    <scope>NUCLEOTIDE SEQUENCE [LARGE SCALE GENOMIC DNA]</scope>
    <source>
        <strain evidence="12 13">LBM18003</strain>
    </source>
</reference>
<dbReference type="SUPFAM" id="SSF56327">
    <property type="entry name" value="LDH C-terminal domain-like"/>
    <property type="match status" value="1"/>
</dbReference>
<dbReference type="Gene3D" id="3.90.110.10">
    <property type="entry name" value="Lactate dehydrogenase/glycoside hydrolase, family 4, C-terminal"/>
    <property type="match status" value="1"/>
</dbReference>
<accession>A0A7G9WEH9</accession>
<evidence type="ECO:0000313" key="12">
    <source>
        <dbReference type="EMBL" id="QNO17091.1"/>
    </source>
</evidence>
<dbReference type="FunFam" id="3.40.50.720:FF:000018">
    <property type="entry name" value="Malate dehydrogenase"/>
    <property type="match status" value="1"/>
</dbReference>
<dbReference type="PIRSF" id="PIRSF000102">
    <property type="entry name" value="Lac_mal_DH"/>
    <property type="match status" value="1"/>
</dbReference>
<dbReference type="CDD" id="cd05292">
    <property type="entry name" value="LDH_2"/>
    <property type="match status" value="1"/>
</dbReference>
<dbReference type="PRINTS" id="PR00086">
    <property type="entry name" value="LLDHDRGNASE"/>
</dbReference>
<protein>
    <recommendedName>
        <fullName evidence="3 7">L-lactate dehydrogenase</fullName>
        <shortName evidence="7">L-LDH</shortName>
        <ecNumber evidence="3 7">1.1.1.27</ecNumber>
    </recommendedName>
</protein>
<evidence type="ECO:0000256" key="2">
    <source>
        <dbReference type="ARBA" id="ARBA00006054"/>
    </source>
</evidence>
<dbReference type="Pfam" id="PF02866">
    <property type="entry name" value="Ldh_1_C"/>
    <property type="match status" value="1"/>
</dbReference>
<proteinExistence type="inferred from homology"/>
<feature type="binding site" evidence="7 9">
    <location>
        <position position="36"/>
    </location>
    <ligand>
        <name>NAD(+)</name>
        <dbReference type="ChEBI" id="CHEBI:57540"/>
    </ligand>
</feature>
<feature type="binding site" evidence="7">
    <location>
        <begin position="149"/>
        <end position="152"/>
    </location>
    <ligand>
        <name>substrate</name>
    </ligand>
</feature>
<feature type="binding site" evidence="7 9">
    <location>
        <begin position="119"/>
        <end position="121"/>
    </location>
    <ligand>
        <name>NAD(+)</name>
        <dbReference type="ChEBI" id="CHEBI:57540"/>
    </ligand>
</feature>
<dbReference type="Gene3D" id="3.40.50.720">
    <property type="entry name" value="NAD(P)-binding Rossmann-like Domain"/>
    <property type="match status" value="1"/>
</dbReference>
<dbReference type="InterPro" id="IPR036291">
    <property type="entry name" value="NAD(P)-bd_dom_sf"/>
</dbReference>
<comment type="similarity">
    <text evidence="2 7">Belongs to the LDH/MDH superfamily. LDH family.</text>
</comment>